<comment type="caution">
    <text evidence="2">The sequence shown here is derived from an EMBL/GenBank/DDBJ whole genome shotgun (WGS) entry which is preliminary data.</text>
</comment>
<dbReference type="Proteomes" id="UP000273500">
    <property type="component" value="Unassembled WGS sequence"/>
</dbReference>
<accession>A0A428KTE2</accession>
<protein>
    <submittedName>
        <fullName evidence="2">DUF3592 domain-containing protein</fullName>
    </submittedName>
</protein>
<keyword evidence="3" id="KW-1185">Reference proteome</keyword>
<dbReference type="OrthoDB" id="952978at2"/>
<dbReference type="EMBL" id="RWIT01000002">
    <property type="protein sequence ID" value="RSK49879.1"/>
    <property type="molecule type" value="Genomic_DNA"/>
</dbReference>
<evidence type="ECO:0000313" key="2">
    <source>
        <dbReference type="EMBL" id="RSK49879.1"/>
    </source>
</evidence>
<name>A0A428KTE2_9BACT</name>
<dbReference type="AlphaFoldDB" id="A0A428KTE2"/>
<feature type="transmembrane region" description="Helical" evidence="1">
    <location>
        <begin position="111"/>
        <end position="133"/>
    </location>
</feature>
<gene>
    <name evidence="2" type="ORF">EI291_04325</name>
</gene>
<keyword evidence="1" id="KW-0812">Transmembrane</keyword>
<reference evidence="2 3" key="1">
    <citation type="submission" date="2018-12" db="EMBL/GenBank/DDBJ databases">
        <authorList>
            <person name="Feng G."/>
            <person name="Zhu H."/>
        </authorList>
    </citation>
    <scope>NUCLEOTIDE SEQUENCE [LARGE SCALE GENOMIC DNA]</scope>
    <source>
        <strain evidence="2 3">KCTC 12533</strain>
    </source>
</reference>
<organism evidence="2 3">
    <name type="scientific">Hymenobacter rigui</name>
    <dbReference type="NCBI Taxonomy" id="334424"/>
    <lineage>
        <taxon>Bacteria</taxon>
        <taxon>Pseudomonadati</taxon>
        <taxon>Bacteroidota</taxon>
        <taxon>Cytophagia</taxon>
        <taxon>Cytophagales</taxon>
        <taxon>Hymenobacteraceae</taxon>
        <taxon>Hymenobacter</taxon>
    </lineage>
</organism>
<keyword evidence="1" id="KW-1133">Transmembrane helix</keyword>
<keyword evidence="1" id="KW-0472">Membrane</keyword>
<sequence length="136" mass="14991">MVIVLCILTYVVGLSIYNAVQTYGIQNRLLTDGISAAGHLVNWQVSGSGRSRQRKALVEFRTAADEVIQTVTDMNTSAILGFSAGDSLHVRYNPSNPSECSIDEPMLLPLWLKLTLLILAWLTLLIGGCIVTWQNW</sequence>
<evidence type="ECO:0000313" key="3">
    <source>
        <dbReference type="Proteomes" id="UP000273500"/>
    </source>
</evidence>
<dbReference type="RefSeq" id="WP_125418394.1">
    <property type="nucleotide sequence ID" value="NZ_RWIT01000002.1"/>
</dbReference>
<proteinExistence type="predicted"/>
<evidence type="ECO:0000256" key="1">
    <source>
        <dbReference type="SAM" id="Phobius"/>
    </source>
</evidence>